<evidence type="ECO:0000256" key="2">
    <source>
        <dbReference type="ARBA" id="ARBA00005975"/>
    </source>
</evidence>
<evidence type="ECO:0000313" key="9">
    <source>
        <dbReference type="Proteomes" id="UP000692954"/>
    </source>
</evidence>
<feature type="transmembrane region" description="Helical" evidence="6">
    <location>
        <begin position="45"/>
        <end position="67"/>
    </location>
</feature>
<protein>
    <recommendedName>
        <fullName evidence="7">LITAF domain-containing protein</fullName>
    </recommendedName>
</protein>
<dbReference type="Proteomes" id="UP000692954">
    <property type="component" value="Unassembled WGS sequence"/>
</dbReference>
<accession>A0A8S1PRB7</accession>
<evidence type="ECO:0000259" key="7">
    <source>
        <dbReference type="PROSITE" id="PS51837"/>
    </source>
</evidence>
<dbReference type="Pfam" id="PF10601">
    <property type="entry name" value="zf-LITAF-like"/>
    <property type="match status" value="1"/>
</dbReference>
<evidence type="ECO:0000256" key="3">
    <source>
        <dbReference type="ARBA" id="ARBA00022723"/>
    </source>
</evidence>
<organism evidence="8 9">
    <name type="scientific">Paramecium sonneborni</name>
    <dbReference type="NCBI Taxonomy" id="65129"/>
    <lineage>
        <taxon>Eukaryota</taxon>
        <taxon>Sar</taxon>
        <taxon>Alveolata</taxon>
        <taxon>Ciliophora</taxon>
        <taxon>Intramacronucleata</taxon>
        <taxon>Oligohymenophorea</taxon>
        <taxon>Peniculida</taxon>
        <taxon>Parameciidae</taxon>
        <taxon>Paramecium</taxon>
    </lineage>
</organism>
<comment type="subcellular location">
    <subcellularLocation>
        <location evidence="1">Membrane</location>
        <topology evidence="1">Peripheral membrane protein</topology>
    </subcellularLocation>
</comment>
<keyword evidence="3" id="KW-0479">Metal-binding</keyword>
<reference evidence="8" key="1">
    <citation type="submission" date="2021-01" db="EMBL/GenBank/DDBJ databases">
        <authorList>
            <consortium name="Genoscope - CEA"/>
            <person name="William W."/>
        </authorList>
    </citation>
    <scope>NUCLEOTIDE SEQUENCE</scope>
</reference>
<dbReference type="PANTHER" id="PTHR23292:SF6">
    <property type="entry name" value="FI16602P1-RELATED"/>
    <property type="match status" value="1"/>
</dbReference>
<dbReference type="OrthoDB" id="4713066at2759"/>
<dbReference type="PROSITE" id="PS51837">
    <property type="entry name" value="LITAF"/>
    <property type="match status" value="1"/>
</dbReference>
<evidence type="ECO:0000313" key="8">
    <source>
        <dbReference type="EMBL" id="CAD8105484.1"/>
    </source>
</evidence>
<keyword evidence="5 6" id="KW-0472">Membrane</keyword>
<dbReference type="AlphaFoldDB" id="A0A8S1PRB7"/>
<proteinExistence type="inferred from homology"/>
<comment type="caution">
    <text evidence="8">The sequence shown here is derived from an EMBL/GenBank/DDBJ whole genome shotgun (WGS) entry which is preliminary data.</text>
</comment>
<dbReference type="SMART" id="SM00714">
    <property type="entry name" value="LITAF"/>
    <property type="match status" value="1"/>
</dbReference>
<evidence type="ECO:0000256" key="5">
    <source>
        <dbReference type="ARBA" id="ARBA00023136"/>
    </source>
</evidence>
<keyword evidence="6" id="KW-1133">Transmembrane helix</keyword>
<evidence type="ECO:0000256" key="6">
    <source>
        <dbReference type="SAM" id="Phobius"/>
    </source>
</evidence>
<evidence type="ECO:0000256" key="1">
    <source>
        <dbReference type="ARBA" id="ARBA00004170"/>
    </source>
</evidence>
<dbReference type="EMBL" id="CAJJDN010000084">
    <property type="protein sequence ID" value="CAD8105484.1"/>
    <property type="molecule type" value="Genomic_DNA"/>
</dbReference>
<feature type="domain" description="LITAF" evidence="7">
    <location>
        <begin position="7"/>
        <end position="90"/>
    </location>
</feature>
<comment type="similarity">
    <text evidence="2">Belongs to the CDIP1/LITAF family.</text>
</comment>
<dbReference type="GO" id="GO:0016020">
    <property type="term" value="C:membrane"/>
    <property type="evidence" value="ECO:0007669"/>
    <property type="project" value="UniProtKB-SubCell"/>
</dbReference>
<keyword evidence="6" id="KW-0812">Transmembrane</keyword>
<dbReference type="InterPro" id="IPR037519">
    <property type="entry name" value="LITAF_fam"/>
</dbReference>
<dbReference type="InterPro" id="IPR006629">
    <property type="entry name" value="LITAF"/>
</dbReference>
<sequence>MAQQIDLDNENQLPLNTNGFTDSAVITCFHCDQIGETKLIYQRGMWTYLMCILMQCICGPLGSVVLFMNDCKDIYHICRNCKQVVGITEKQIKFQ</sequence>
<evidence type="ECO:0000256" key="4">
    <source>
        <dbReference type="ARBA" id="ARBA00022833"/>
    </source>
</evidence>
<dbReference type="PANTHER" id="PTHR23292">
    <property type="entry name" value="LIPOPOLYSACCHARIDE-INDUCED TUMOR NECROSIS FACTOR-ALPHA FACTOR"/>
    <property type="match status" value="1"/>
</dbReference>
<keyword evidence="4" id="KW-0862">Zinc</keyword>
<name>A0A8S1PRB7_9CILI</name>
<gene>
    <name evidence="8" type="ORF">PSON_ATCC_30995.1.T0840178</name>
</gene>
<dbReference type="GO" id="GO:0008270">
    <property type="term" value="F:zinc ion binding"/>
    <property type="evidence" value="ECO:0007669"/>
    <property type="project" value="TreeGrafter"/>
</dbReference>
<keyword evidence="9" id="KW-1185">Reference proteome</keyword>